<protein>
    <recommendedName>
        <fullName evidence="4">CUB domain-containing protein</fullName>
    </recommendedName>
</protein>
<keyword evidence="1" id="KW-0677">Repeat</keyword>
<evidence type="ECO:0000256" key="2">
    <source>
        <dbReference type="ARBA" id="ARBA00023157"/>
    </source>
</evidence>
<dbReference type="PANTHER" id="PTHR24251">
    <property type="entry name" value="OVOCHYMASE-RELATED"/>
    <property type="match status" value="1"/>
</dbReference>
<feature type="domain" description="CUB" evidence="4">
    <location>
        <begin position="11"/>
        <end position="79"/>
    </location>
</feature>
<dbReference type="SMART" id="SM00042">
    <property type="entry name" value="CUB"/>
    <property type="match status" value="1"/>
</dbReference>
<dbReference type="Proteomes" id="UP000281553">
    <property type="component" value="Unassembled WGS sequence"/>
</dbReference>
<proteinExistence type="predicted"/>
<dbReference type="InterPro" id="IPR035914">
    <property type="entry name" value="Sperma_CUB_dom_sf"/>
</dbReference>
<dbReference type="Gene3D" id="2.60.120.290">
    <property type="entry name" value="Spermadhesin, CUB domain"/>
    <property type="match status" value="2"/>
</dbReference>
<evidence type="ECO:0000256" key="1">
    <source>
        <dbReference type="ARBA" id="ARBA00022737"/>
    </source>
</evidence>
<dbReference type="InterPro" id="IPR000859">
    <property type="entry name" value="CUB_dom"/>
</dbReference>
<evidence type="ECO:0000313" key="6">
    <source>
        <dbReference type="Proteomes" id="UP000281553"/>
    </source>
</evidence>
<dbReference type="SUPFAM" id="SSF49854">
    <property type="entry name" value="Spermadhesin, CUB domain"/>
    <property type="match status" value="2"/>
</dbReference>
<dbReference type="EMBL" id="UYRU01046607">
    <property type="protein sequence ID" value="VDN09208.1"/>
    <property type="molecule type" value="Genomic_DNA"/>
</dbReference>
<feature type="domain" description="CUB" evidence="4">
    <location>
        <begin position="86"/>
        <end position="140"/>
    </location>
</feature>
<dbReference type="CDD" id="cd00041">
    <property type="entry name" value="CUB"/>
    <property type="match status" value="2"/>
</dbReference>
<organism evidence="5 6">
    <name type="scientific">Dibothriocephalus latus</name>
    <name type="common">Fish tapeworm</name>
    <name type="synonym">Diphyllobothrium latum</name>
    <dbReference type="NCBI Taxonomy" id="60516"/>
    <lineage>
        <taxon>Eukaryota</taxon>
        <taxon>Metazoa</taxon>
        <taxon>Spiralia</taxon>
        <taxon>Lophotrochozoa</taxon>
        <taxon>Platyhelminthes</taxon>
        <taxon>Cestoda</taxon>
        <taxon>Eucestoda</taxon>
        <taxon>Diphyllobothriidea</taxon>
        <taxon>Diphyllobothriidae</taxon>
        <taxon>Dibothriocephalus</taxon>
    </lineage>
</organism>
<reference evidence="5 6" key="1">
    <citation type="submission" date="2018-11" db="EMBL/GenBank/DDBJ databases">
        <authorList>
            <consortium name="Pathogen Informatics"/>
        </authorList>
    </citation>
    <scope>NUCLEOTIDE SEQUENCE [LARGE SCALE GENOMIC DNA]</scope>
</reference>
<dbReference type="OrthoDB" id="431034at2759"/>
<dbReference type="PROSITE" id="PS01180">
    <property type="entry name" value="CUB"/>
    <property type="match status" value="2"/>
</dbReference>
<gene>
    <name evidence="5" type="ORF">DILT_LOCUS5039</name>
</gene>
<dbReference type="PANTHER" id="PTHR24251:SF50">
    <property type="entry name" value="ATTRACTIN-LIKE 1A"/>
    <property type="match status" value="1"/>
</dbReference>
<evidence type="ECO:0000313" key="5">
    <source>
        <dbReference type="EMBL" id="VDN09208.1"/>
    </source>
</evidence>
<sequence length="140" mass="15856">MIAWIGGDTVCQHTIVEATGSFELANPNQLRPNTCQWRILANIGESIELKFTRINLLPQYSDGVCNDEYVEVWDGYYSGSKLLVNCDTTLNGPEGTFTSPGYPTDYQANKQCVWKIQVQKHHGIVLEFEEFKVSVHFSSY</sequence>
<keyword evidence="6" id="KW-1185">Reference proteome</keyword>
<keyword evidence="2" id="KW-1015">Disulfide bond</keyword>
<dbReference type="AlphaFoldDB" id="A0A3P7LH64"/>
<accession>A0A3P7LH64</accession>
<evidence type="ECO:0000256" key="3">
    <source>
        <dbReference type="PROSITE-ProRule" id="PRU00059"/>
    </source>
</evidence>
<dbReference type="Pfam" id="PF00431">
    <property type="entry name" value="CUB"/>
    <property type="match status" value="2"/>
</dbReference>
<comment type="caution">
    <text evidence="3">Lacks conserved residue(s) required for the propagation of feature annotation.</text>
</comment>
<name>A0A3P7LH64_DIBLA</name>
<evidence type="ECO:0000259" key="4">
    <source>
        <dbReference type="PROSITE" id="PS01180"/>
    </source>
</evidence>